<dbReference type="Proteomes" id="UP001151760">
    <property type="component" value="Unassembled WGS sequence"/>
</dbReference>
<comment type="caution">
    <text evidence="1">The sequence shown here is derived from an EMBL/GenBank/DDBJ whole genome shotgun (WGS) entry which is preliminary data.</text>
</comment>
<sequence length="110" mass="12692">MSSSNHPTFEIEDAFSSNFQTSIPSSQTCPQVMHAYYAKESPIPPPTLMLHPQRFILKKFFLLEELLSPKNQGRNNHSPLFALPQEFEMGESSRKTSLECHEEKIEETFF</sequence>
<evidence type="ECO:0000313" key="1">
    <source>
        <dbReference type="EMBL" id="GJT11027.1"/>
    </source>
</evidence>
<reference evidence="1" key="1">
    <citation type="journal article" date="2022" name="Int. J. Mol. Sci.">
        <title>Draft Genome of Tanacetum Coccineum: Genomic Comparison of Closely Related Tanacetum-Family Plants.</title>
        <authorList>
            <person name="Yamashiro T."/>
            <person name="Shiraishi A."/>
            <person name="Nakayama K."/>
            <person name="Satake H."/>
        </authorList>
    </citation>
    <scope>NUCLEOTIDE SEQUENCE</scope>
</reference>
<keyword evidence="2" id="KW-1185">Reference proteome</keyword>
<dbReference type="EMBL" id="BQNB010013034">
    <property type="protein sequence ID" value="GJT11027.1"/>
    <property type="molecule type" value="Genomic_DNA"/>
</dbReference>
<evidence type="ECO:0000313" key="2">
    <source>
        <dbReference type="Proteomes" id="UP001151760"/>
    </source>
</evidence>
<reference evidence="1" key="2">
    <citation type="submission" date="2022-01" db="EMBL/GenBank/DDBJ databases">
        <authorList>
            <person name="Yamashiro T."/>
            <person name="Shiraishi A."/>
            <person name="Satake H."/>
            <person name="Nakayama K."/>
        </authorList>
    </citation>
    <scope>NUCLEOTIDE SEQUENCE</scope>
</reference>
<gene>
    <name evidence="1" type="ORF">Tco_0858069</name>
</gene>
<organism evidence="1 2">
    <name type="scientific">Tanacetum coccineum</name>
    <dbReference type="NCBI Taxonomy" id="301880"/>
    <lineage>
        <taxon>Eukaryota</taxon>
        <taxon>Viridiplantae</taxon>
        <taxon>Streptophyta</taxon>
        <taxon>Embryophyta</taxon>
        <taxon>Tracheophyta</taxon>
        <taxon>Spermatophyta</taxon>
        <taxon>Magnoliopsida</taxon>
        <taxon>eudicotyledons</taxon>
        <taxon>Gunneridae</taxon>
        <taxon>Pentapetalae</taxon>
        <taxon>asterids</taxon>
        <taxon>campanulids</taxon>
        <taxon>Asterales</taxon>
        <taxon>Asteraceae</taxon>
        <taxon>Asteroideae</taxon>
        <taxon>Anthemideae</taxon>
        <taxon>Anthemidinae</taxon>
        <taxon>Tanacetum</taxon>
    </lineage>
</organism>
<name>A0ABQ5BA94_9ASTR</name>
<protein>
    <submittedName>
        <fullName evidence="1">Uncharacterized protein</fullName>
    </submittedName>
</protein>
<proteinExistence type="predicted"/>
<accession>A0ABQ5BA94</accession>